<dbReference type="AlphaFoldDB" id="A0A4R7G257"/>
<reference evidence="2 3" key="1">
    <citation type="submission" date="2019-03" db="EMBL/GenBank/DDBJ databases">
        <title>Genomic Encyclopedia of Type Strains, Phase III (KMG-III): the genomes of soil and plant-associated and newly described type strains.</title>
        <authorList>
            <person name="Whitman W."/>
        </authorList>
    </citation>
    <scope>NUCLEOTIDE SEQUENCE [LARGE SCALE GENOMIC DNA]</scope>
    <source>
        <strain evidence="2 3">DSM 27373</strain>
    </source>
</reference>
<name>A0A4R7G257_9MICC</name>
<evidence type="ECO:0000313" key="2">
    <source>
        <dbReference type="EMBL" id="TDS85404.1"/>
    </source>
</evidence>
<dbReference type="SUPFAM" id="SSF53448">
    <property type="entry name" value="Nucleotide-diphospho-sugar transferases"/>
    <property type="match status" value="2"/>
</dbReference>
<dbReference type="Pfam" id="PF12804">
    <property type="entry name" value="NTP_transf_3"/>
    <property type="match status" value="1"/>
</dbReference>
<dbReference type="Gene3D" id="3.90.550.10">
    <property type="entry name" value="Spore Coat Polysaccharide Biosynthesis Protein SpsA, Chain A"/>
    <property type="match status" value="1"/>
</dbReference>
<protein>
    <submittedName>
        <fullName evidence="2">Molybdopterin-guanine dinucleotide biosynthesis protein A</fullName>
    </submittedName>
</protein>
<accession>A0A4R7G257</accession>
<keyword evidence="3" id="KW-1185">Reference proteome</keyword>
<dbReference type="Proteomes" id="UP000294506">
    <property type="component" value="Unassembled WGS sequence"/>
</dbReference>
<dbReference type="InterPro" id="IPR025877">
    <property type="entry name" value="MobA-like_NTP_Trfase"/>
</dbReference>
<evidence type="ECO:0000313" key="3">
    <source>
        <dbReference type="Proteomes" id="UP000294506"/>
    </source>
</evidence>
<dbReference type="RefSeq" id="WP_051500748.1">
    <property type="nucleotide sequence ID" value="NZ_SOAN01000006.1"/>
</dbReference>
<comment type="caution">
    <text evidence="2">The sequence shown here is derived from an EMBL/GenBank/DDBJ whole genome shotgun (WGS) entry which is preliminary data.</text>
</comment>
<proteinExistence type="predicted"/>
<feature type="domain" description="MobA-like NTP transferase" evidence="1">
    <location>
        <begin position="21"/>
        <end position="200"/>
    </location>
</feature>
<dbReference type="GO" id="GO:0016779">
    <property type="term" value="F:nucleotidyltransferase activity"/>
    <property type="evidence" value="ECO:0007669"/>
    <property type="project" value="UniProtKB-ARBA"/>
</dbReference>
<dbReference type="EMBL" id="SOAN01000006">
    <property type="protein sequence ID" value="TDS85404.1"/>
    <property type="molecule type" value="Genomic_DNA"/>
</dbReference>
<evidence type="ECO:0000259" key="1">
    <source>
        <dbReference type="Pfam" id="PF12804"/>
    </source>
</evidence>
<gene>
    <name evidence="2" type="ORF">EV640_10650</name>
</gene>
<dbReference type="InterPro" id="IPR029044">
    <property type="entry name" value="Nucleotide-diphossugar_trans"/>
</dbReference>
<sequence>MPPRTELRPGAAAAAGSAISAILLAGGRGSRLGGVDKALLRRGAQTQIERWIQELQGRDIATVVVGPPALEPLIPGSVPLVREAPGFAGPAAGVLAGAAALQRLGPDPESVGSAGSAKSEGAGAVPTRWTLLLAVDLTEPAALLDWLLGELEKPDVEKTHSEKLDVDAPIAVLPRDASGRQQYLSSAVPTDWLLGRVAALSPSEAEDRPLRWLLQGLEEAATLRRPVAPPEVSEDVDTLHDAQRLGMRLP</sequence>
<organism evidence="2 3">
    <name type="scientific">Nesterenkonia aurantiaca</name>
    <dbReference type="NCBI Taxonomy" id="1436010"/>
    <lineage>
        <taxon>Bacteria</taxon>
        <taxon>Bacillati</taxon>
        <taxon>Actinomycetota</taxon>
        <taxon>Actinomycetes</taxon>
        <taxon>Micrococcales</taxon>
        <taxon>Micrococcaceae</taxon>
        <taxon>Nesterenkonia</taxon>
    </lineage>
</organism>